<comment type="caution">
    <text evidence="3">The sequence shown here is derived from an EMBL/GenBank/DDBJ whole genome shotgun (WGS) entry which is preliminary data.</text>
</comment>
<dbReference type="InterPro" id="IPR040000">
    <property type="entry name" value="NOP9"/>
</dbReference>
<sequence length="794" mass="87124">MVEEAPTQEYGRPRRPNPETVSYLRGLPLDETLAAQQVRAYVGHFQNTRNNDKDSNKESSQEPPEYPPLLTATHAALSSIHNELASLSCEENSSLQVETLIRISCRFSNTAKLAVLTCMSGYWPFMCTHRFGSHVAQTVLRCVVAKCEVNLDEFDEEGRMIVADSYGAFLSNDTGDLSTLLLQTMQELKPFASELAVHVCGTHVLRSAICILSGVEFVDAYATSGNDCASEWDAGPLSAARRGKLKEKKKKKKPTAAVEGEGNQSRQEVTTMKVLSMLSELQSDQFASDSKVLLKEMIDVISANGGKKSSGSGGSKVFPPGELQQRTCHPSAGPLIVQIVRILSHLDARLRQPSNRKATKIEPESTVDRRLGVLPKEPQYSSGSEAEALVHRLLCWDPSVVRTEGSNSNDDQNTGEGDAKQPYAGDIIYGLSGEPRGSILLETILRCCPDSFHDDICNAGGFYDEDTLREYAYHSVSNFVVQAVLNTARSKSQVGKLVKCLTGIIEDGSTLKFTGDDSTGNGTNKRMGIVWRAMEMCATRGSSQDQEQMLHALMRGYASISSTPDDKHVENDASKRKKRSKAKGLSAEECIPLLLGLKPSNADEGGGFDQGIRLVLDPAGARALHHIFHFSERLRSDWVKGLVRVYGQEDLVKIANDGLGSRCIMDGLLDGPSNSVASKLLFAKLSGRLLFLAAERVGHHVVMKLFRALPLEEKAALSLELSQSLNRLGSNAMGRSVMVSCAVKEYLEGENVWKAALAKQEEKDNWLKEIVGEDDDEENAKSKKKRKRKRQKVE</sequence>
<reference evidence="3 4" key="1">
    <citation type="journal article" date="2020" name="G3 (Bethesda)">
        <title>Improved Reference Genome for Cyclotella cryptica CCMP332, a Model for Cell Wall Morphogenesis, Salinity Adaptation, and Lipid Production in Diatoms (Bacillariophyta).</title>
        <authorList>
            <person name="Roberts W.R."/>
            <person name="Downey K.M."/>
            <person name="Ruck E.C."/>
            <person name="Traller J.C."/>
            <person name="Alverson A.J."/>
        </authorList>
    </citation>
    <scope>NUCLEOTIDE SEQUENCE [LARGE SCALE GENOMIC DNA]</scope>
    <source>
        <strain evidence="3 4">CCMP332</strain>
    </source>
</reference>
<name>A0ABD3NWJ6_9STRA</name>
<dbReference type="SMART" id="SM00025">
    <property type="entry name" value="Pumilio"/>
    <property type="match status" value="4"/>
</dbReference>
<evidence type="ECO:0000313" key="4">
    <source>
        <dbReference type="Proteomes" id="UP001516023"/>
    </source>
</evidence>
<protein>
    <recommendedName>
        <fullName evidence="5">Nucleolar protein 9</fullName>
    </recommendedName>
</protein>
<keyword evidence="4" id="KW-1185">Reference proteome</keyword>
<dbReference type="Pfam" id="PF22493">
    <property type="entry name" value="PUF_NOP9"/>
    <property type="match status" value="1"/>
</dbReference>
<feature type="compositionally biased region" description="Basic and acidic residues" evidence="2">
    <location>
        <begin position="50"/>
        <end position="60"/>
    </location>
</feature>
<accession>A0ABD3NWJ6</accession>
<dbReference type="PANTHER" id="PTHR13102:SF0">
    <property type="entry name" value="NUCLEOLAR PROTEIN 9"/>
    <property type="match status" value="1"/>
</dbReference>
<dbReference type="InterPro" id="IPR016024">
    <property type="entry name" value="ARM-type_fold"/>
</dbReference>
<feature type="region of interest" description="Disordered" evidence="2">
    <location>
        <begin position="1"/>
        <end position="22"/>
    </location>
</feature>
<proteinExistence type="predicted"/>
<dbReference type="Gene3D" id="1.25.10.10">
    <property type="entry name" value="Leucine-rich Repeat Variant"/>
    <property type="match status" value="2"/>
</dbReference>
<dbReference type="Proteomes" id="UP001516023">
    <property type="component" value="Unassembled WGS sequence"/>
</dbReference>
<dbReference type="AlphaFoldDB" id="A0ABD3NWJ6"/>
<feature type="compositionally biased region" description="Basic residues" evidence="2">
    <location>
        <begin position="241"/>
        <end position="254"/>
    </location>
</feature>
<dbReference type="InterPro" id="IPR011989">
    <property type="entry name" value="ARM-like"/>
</dbReference>
<dbReference type="SUPFAM" id="SSF48371">
    <property type="entry name" value="ARM repeat"/>
    <property type="match status" value="2"/>
</dbReference>
<evidence type="ECO:0000313" key="3">
    <source>
        <dbReference type="EMBL" id="KAL3780072.1"/>
    </source>
</evidence>
<feature type="compositionally biased region" description="Basic and acidic residues" evidence="2">
    <location>
        <begin position="564"/>
        <end position="574"/>
    </location>
</feature>
<feature type="region of interest" description="Disordered" evidence="2">
    <location>
        <begin position="768"/>
        <end position="794"/>
    </location>
</feature>
<dbReference type="EMBL" id="JABMIG020000363">
    <property type="protein sequence ID" value="KAL3780072.1"/>
    <property type="molecule type" value="Genomic_DNA"/>
</dbReference>
<evidence type="ECO:0000256" key="2">
    <source>
        <dbReference type="SAM" id="MobiDB-lite"/>
    </source>
</evidence>
<dbReference type="PANTHER" id="PTHR13102">
    <property type="entry name" value="NUCLEOLAR PROTEIN 9"/>
    <property type="match status" value="1"/>
</dbReference>
<feature type="compositionally biased region" description="Basic residues" evidence="2">
    <location>
        <begin position="782"/>
        <end position="794"/>
    </location>
</feature>
<feature type="region of interest" description="Disordered" evidence="2">
    <location>
        <begin position="240"/>
        <end position="266"/>
    </location>
</feature>
<evidence type="ECO:0000256" key="1">
    <source>
        <dbReference type="ARBA" id="ARBA00022737"/>
    </source>
</evidence>
<keyword evidence="1" id="KW-0677">Repeat</keyword>
<evidence type="ECO:0008006" key="5">
    <source>
        <dbReference type="Google" id="ProtNLM"/>
    </source>
</evidence>
<organism evidence="3 4">
    <name type="scientific">Cyclotella cryptica</name>
    <dbReference type="NCBI Taxonomy" id="29204"/>
    <lineage>
        <taxon>Eukaryota</taxon>
        <taxon>Sar</taxon>
        <taxon>Stramenopiles</taxon>
        <taxon>Ochrophyta</taxon>
        <taxon>Bacillariophyta</taxon>
        <taxon>Coscinodiscophyceae</taxon>
        <taxon>Thalassiosirophycidae</taxon>
        <taxon>Stephanodiscales</taxon>
        <taxon>Stephanodiscaceae</taxon>
        <taxon>Cyclotella</taxon>
    </lineage>
</organism>
<feature type="region of interest" description="Disordered" evidence="2">
    <location>
        <begin position="46"/>
        <end position="68"/>
    </location>
</feature>
<feature type="region of interest" description="Disordered" evidence="2">
    <location>
        <begin position="561"/>
        <end position="583"/>
    </location>
</feature>
<dbReference type="InterPro" id="IPR001313">
    <property type="entry name" value="Pumilio_RNA-bd_rpt"/>
</dbReference>
<gene>
    <name evidence="3" type="ORF">HJC23_007321</name>
</gene>